<dbReference type="InterPro" id="IPR008271">
    <property type="entry name" value="Ser/Thr_kinase_AS"/>
</dbReference>
<dbReference type="SUPFAM" id="SSF56112">
    <property type="entry name" value="Protein kinase-like (PK-like)"/>
    <property type="match status" value="1"/>
</dbReference>
<evidence type="ECO:0000256" key="10">
    <source>
        <dbReference type="SAM" id="MobiDB-lite"/>
    </source>
</evidence>
<dbReference type="PANTHER" id="PTHR27005">
    <property type="entry name" value="WALL-ASSOCIATED RECEPTOR KINASE-LIKE 21"/>
    <property type="match status" value="1"/>
</dbReference>
<feature type="region of interest" description="Disordered" evidence="10">
    <location>
        <begin position="475"/>
        <end position="494"/>
    </location>
</feature>
<evidence type="ECO:0000256" key="4">
    <source>
        <dbReference type="ARBA" id="ARBA00022777"/>
    </source>
</evidence>
<evidence type="ECO:0000256" key="5">
    <source>
        <dbReference type="ARBA" id="ARBA00022840"/>
    </source>
</evidence>
<feature type="signal peptide" evidence="11">
    <location>
        <begin position="1"/>
        <end position="24"/>
    </location>
</feature>
<evidence type="ECO:0000256" key="11">
    <source>
        <dbReference type="SAM" id="SignalP"/>
    </source>
</evidence>
<dbReference type="RefSeq" id="XP_052119097.1">
    <property type="nucleotide sequence ID" value="XM_052263137.1"/>
</dbReference>
<protein>
    <submittedName>
        <fullName evidence="14">Wall-associated receptor kinase 5-like</fullName>
    </submittedName>
</protein>
<keyword evidence="3" id="KW-0547">Nucleotide-binding</keyword>
<accession>A0A9C6TYB2</accession>
<dbReference type="GO" id="GO:0007166">
    <property type="term" value="P:cell surface receptor signaling pathway"/>
    <property type="evidence" value="ECO:0007669"/>
    <property type="project" value="InterPro"/>
</dbReference>
<sequence length="512" mass="56567">MGVKGMLFVIVALVLVEVEVEVVAIDDIDSTQIALHGCQRNCGDVQIPYPFGIGKTENGTTCFLDKPFNLTCNSSSSSLTSGNVQVININISQGQSDMLIFVSKYCYNSSYGNNAVSSQPSGLISSSSFTISSKDNKFISVGCDTYGYLNSFYNNNAGYSTGCLTRCYGNTKEIKDGDCSGIGGGFGTVFKGVLENNTIVAIKKSRIVDADQVDQFIHEVIVLSQVNHRNVVKLLGCCLETEVPLLVYEFVRNGTLFDFIHNENKRNHFNWENRLRIATETVGALSYLHSSASIPIVHRDVKSTNILLDEDYTAKVSDFGASKFVPLNQNTLATVVQGTFGYLDPEYMQTCQLTEKSDVYSFGVVLAELLTGKKPLMFEKSEEKTNLAMYLTSCLEEDRLFEALQVGILNEENKQEIVEVAIVAAKCLRLKGEERPSMKEVAMELEGIRLMSKSHWVNNADKNFEEIQHLLPVSSSSEKYEHGDSSSGSHQNTKYDSIIRDQEVLIALPSGR</sequence>
<gene>
    <name evidence="14" type="primary">LOC107495258</name>
</gene>
<evidence type="ECO:0000256" key="1">
    <source>
        <dbReference type="ARBA" id="ARBA00004479"/>
    </source>
</evidence>
<dbReference type="InterPro" id="IPR011009">
    <property type="entry name" value="Kinase-like_dom_sf"/>
</dbReference>
<dbReference type="PROSITE" id="PS00108">
    <property type="entry name" value="PROTEIN_KINASE_ST"/>
    <property type="match status" value="1"/>
</dbReference>
<dbReference type="Proteomes" id="UP000515211">
    <property type="component" value="Chromosome 6"/>
</dbReference>
<dbReference type="GO" id="GO:0005886">
    <property type="term" value="C:plasma membrane"/>
    <property type="evidence" value="ECO:0007669"/>
    <property type="project" value="TreeGrafter"/>
</dbReference>
<dbReference type="InterPro" id="IPR045274">
    <property type="entry name" value="WAK-like"/>
</dbReference>
<keyword evidence="4" id="KW-0808">Transferase</keyword>
<dbReference type="AlphaFoldDB" id="A0A9C6TYB2"/>
<dbReference type="Pfam" id="PF00069">
    <property type="entry name" value="Pkinase"/>
    <property type="match status" value="1"/>
</dbReference>
<feature type="compositionally biased region" description="Polar residues" evidence="10">
    <location>
        <begin position="485"/>
        <end position="494"/>
    </location>
</feature>
<keyword evidence="13" id="KW-1185">Reference proteome</keyword>
<dbReference type="InterPro" id="IPR025287">
    <property type="entry name" value="WAK_GUB"/>
</dbReference>
<evidence type="ECO:0000256" key="6">
    <source>
        <dbReference type="ARBA" id="ARBA00023157"/>
    </source>
</evidence>
<evidence type="ECO:0000313" key="14">
    <source>
        <dbReference type="RefSeq" id="XP_052119097.1"/>
    </source>
</evidence>
<evidence type="ECO:0000256" key="2">
    <source>
        <dbReference type="ARBA" id="ARBA00022729"/>
    </source>
</evidence>
<keyword evidence="6" id="KW-1015">Disulfide bond</keyword>
<dbReference type="Pfam" id="PF13947">
    <property type="entry name" value="GUB_WAK_bind"/>
    <property type="match status" value="1"/>
</dbReference>
<comment type="catalytic activity">
    <reaction evidence="9">
        <text>L-threonyl-[protein] + ATP = O-phospho-L-threonyl-[protein] + ADP + H(+)</text>
        <dbReference type="Rhea" id="RHEA:46608"/>
        <dbReference type="Rhea" id="RHEA-COMP:11060"/>
        <dbReference type="Rhea" id="RHEA-COMP:11605"/>
        <dbReference type="ChEBI" id="CHEBI:15378"/>
        <dbReference type="ChEBI" id="CHEBI:30013"/>
        <dbReference type="ChEBI" id="CHEBI:30616"/>
        <dbReference type="ChEBI" id="CHEBI:61977"/>
        <dbReference type="ChEBI" id="CHEBI:456216"/>
    </reaction>
</comment>
<dbReference type="SMART" id="SM00220">
    <property type="entry name" value="S_TKc"/>
    <property type="match status" value="1"/>
</dbReference>
<feature type="chain" id="PRO_5039095899" evidence="11">
    <location>
        <begin position="25"/>
        <end position="512"/>
    </location>
</feature>
<dbReference type="GO" id="GO:0030247">
    <property type="term" value="F:polysaccharide binding"/>
    <property type="evidence" value="ECO:0007669"/>
    <property type="project" value="InterPro"/>
</dbReference>
<keyword evidence="4" id="KW-0418">Kinase</keyword>
<evidence type="ECO:0000256" key="3">
    <source>
        <dbReference type="ARBA" id="ARBA00022741"/>
    </source>
</evidence>
<evidence type="ECO:0000259" key="12">
    <source>
        <dbReference type="PROSITE" id="PS50011"/>
    </source>
</evidence>
<keyword evidence="2 11" id="KW-0732">Signal</keyword>
<proteinExistence type="predicted"/>
<comment type="catalytic activity">
    <reaction evidence="8">
        <text>L-seryl-[protein] + ATP = O-phospho-L-seryl-[protein] + ADP + H(+)</text>
        <dbReference type="Rhea" id="RHEA:17989"/>
        <dbReference type="Rhea" id="RHEA-COMP:9863"/>
        <dbReference type="Rhea" id="RHEA-COMP:11604"/>
        <dbReference type="ChEBI" id="CHEBI:15378"/>
        <dbReference type="ChEBI" id="CHEBI:29999"/>
        <dbReference type="ChEBI" id="CHEBI:30616"/>
        <dbReference type="ChEBI" id="CHEBI:83421"/>
        <dbReference type="ChEBI" id="CHEBI:456216"/>
    </reaction>
</comment>
<feature type="domain" description="Protein kinase" evidence="12">
    <location>
        <begin position="175"/>
        <end position="457"/>
    </location>
</feature>
<comment type="subcellular location">
    <subcellularLocation>
        <location evidence="1">Membrane</location>
        <topology evidence="1">Single-pass type I membrane protein</topology>
    </subcellularLocation>
</comment>
<dbReference type="CDD" id="cd14066">
    <property type="entry name" value="STKc_IRAK"/>
    <property type="match status" value="1"/>
</dbReference>
<evidence type="ECO:0000256" key="8">
    <source>
        <dbReference type="ARBA" id="ARBA00047558"/>
    </source>
</evidence>
<dbReference type="PANTHER" id="PTHR27005:SF470">
    <property type="entry name" value="ASSOCIATED KINASE-LIKE PROTEIN, PUTATIVE-RELATED"/>
    <property type="match status" value="1"/>
</dbReference>
<dbReference type="KEGG" id="adu:107495258"/>
<dbReference type="GO" id="GO:0004674">
    <property type="term" value="F:protein serine/threonine kinase activity"/>
    <property type="evidence" value="ECO:0007669"/>
    <property type="project" value="TreeGrafter"/>
</dbReference>
<keyword evidence="5" id="KW-0067">ATP-binding</keyword>
<dbReference type="GeneID" id="107495258"/>
<dbReference type="FunFam" id="1.10.510.10:FF:000084">
    <property type="entry name" value="Wall-associated receptor kinase 2"/>
    <property type="match status" value="1"/>
</dbReference>
<name>A0A9C6TYB2_ARADU</name>
<evidence type="ECO:0000313" key="13">
    <source>
        <dbReference type="Proteomes" id="UP000515211"/>
    </source>
</evidence>
<keyword evidence="7" id="KW-0325">Glycoprotein</keyword>
<evidence type="ECO:0000256" key="9">
    <source>
        <dbReference type="ARBA" id="ARBA00047951"/>
    </source>
</evidence>
<dbReference type="PROSITE" id="PS50011">
    <property type="entry name" value="PROTEIN_KINASE_DOM"/>
    <property type="match status" value="1"/>
</dbReference>
<dbReference type="InterPro" id="IPR000719">
    <property type="entry name" value="Prot_kinase_dom"/>
</dbReference>
<reference evidence="13" key="1">
    <citation type="journal article" date="2016" name="Nat. Genet.">
        <title>The genome sequences of Arachis duranensis and Arachis ipaensis, the diploid ancestors of cultivated peanut.</title>
        <authorList>
            <person name="Bertioli D.J."/>
            <person name="Cannon S.B."/>
            <person name="Froenicke L."/>
            <person name="Huang G."/>
            <person name="Farmer A.D."/>
            <person name="Cannon E.K."/>
            <person name="Liu X."/>
            <person name="Gao D."/>
            <person name="Clevenger J."/>
            <person name="Dash S."/>
            <person name="Ren L."/>
            <person name="Moretzsohn M.C."/>
            <person name="Shirasawa K."/>
            <person name="Huang W."/>
            <person name="Vidigal B."/>
            <person name="Abernathy B."/>
            <person name="Chu Y."/>
            <person name="Niederhuth C.E."/>
            <person name="Umale P."/>
            <person name="Araujo A.C."/>
            <person name="Kozik A."/>
            <person name="Kim K.D."/>
            <person name="Burow M.D."/>
            <person name="Varshney R.K."/>
            <person name="Wang X."/>
            <person name="Zhang X."/>
            <person name="Barkley N."/>
            <person name="Guimaraes P.M."/>
            <person name="Isobe S."/>
            <person name="Guo B."/>
            <person name="Liao B."/>
            <person name="Stalker H.T."/>
            <person name="Schmitz R.J."/>
            <person name="Scheffler B.E."/>
            <person name="Leal-Bertioli S.C."/>
            <person name="Xun X."/>
            <person name="Jackson S.A."/>
            <person name="Michelmore R."/>
            <person name="Ozias-Akins P."/>
        </authorList>
    </citation>
    <scope>NUCLEOTIDE SEQUENCE [LARGE SCALE GENOMIC DNA]</scope>
    <source>
        <strain evidence="13">cv. V14167</strain>
    </source>
</reference>
<evidence type="ECO:0000256" key="7">
    <source>
        <dbReference type="ARBA" id="ARBA00023180"/>
    </source>
</evidence>
<dbReference type="Gene3D" id="3.30.200.20">
    <property type="entry name" value="Phosphorylase Kinase, domain 1"/>
    <property type="match status" value="1"/>
</dbReference>
<organism evidence="13 14">
    <name type="scientific">Arachis duranensis</name>
    <name type="common">Wild peanut</name>
    <dbReference type="NCBI Taxonomy" id="130453"/>
    <lineage>
        <taxon>Eukaryota</taxon>
        <taxon>Viridiplantae</taxon>
        <taxon>Streptophyta</taxon>
        <taxon>Embryophyta</taxon>
        <taxon>Tracheophyta</taxon>
        <taxon>Spermatophyta</taxon>
        <taxon>Magnoliopsida</taxon>
        <taxon>eudicotyledons</taxon>
        <taxon>Gunneridae</taxon>
        <taxon>Pentapetalae</taxon>
        <taxon>rosids</taxon>
        <taxon>fabids</taxon>
        <taxon>Fabales</taxon>
        <taxon>Fabaceae</taxon>
        <taxon>Papilionoideae</taxon>
        <taxon>50 kb inversion clade</taxon>
        <taxon>dalbergioids sensu lato</taxon>
        <taxon>Dalbergieae</taxon>
        <taxon>Pterocarpus clade</taxon>
        <taxon>Arachis</taxon>
    </lineage>
</organism>
<dbReference type="GO" id="GO:0005524">
    <property type="term" value="F:ATP binding"/>
    <property type="evidence" value="ECO:0007669"/>
    <property type="project" value="UniProtKB-KW"/>
</dbReference>
<reference evidence="14" key="2">
    <citation type="submission" date="2025-08" db="UniProtKB">
        <authorList>
            <consortium name="RefSeq"/>
        </authorList>
    </citation>
    <scope>IDENTIFICATION</scope>
    <source>
        <tissue evidence="14">Whole plant</tissue>
    </source>
</reference>
<dbReference type="Gene3D" id="1.10.510.10">
    <property type="entry name" value="Transferase(Phosphotransferase) domain 1"/>
    <property type="match status" value="1"/>
</dbReference>
<dbReference type="FunFam" id="3.30.200.20:FF:001332">
    <property type="entry name" value="Wall-associated receptor kinase-like 10"/>
    <property type="match status" value="1"/>
</dbReference>